<evidence type="ECO:0000256" key="1">
    <source>
        <dbReference type="SAM" id="MobiDB-lite"/>
    </source>
</evidence>
<accession>A0ABQ3RD62</accession>
<dbReference type="EMBL" id="BNEA01000015">
    <property type="protein sequence ID" value="GHI53810.1"/>
    <property type="molecule type" value="Genomic_DNA"/>
</dbReference>
<dbReference type="Proteomes" id="UP000646738">
    <property type="component" value="Unassembled WGS sequence"/>
</dbReference>
<reference evidence="3" key="1">
    <citation type="submission" date="2023-07" db="EMBL/GenBank/DDBJ databases">
        <title>Whole genome shotgun sequence of Streptomyces achromogenes subsp. rubradiris NBRC 14000.</title>
        <authorList>
            <person name="Komaki H."/>
            <person name="Tamura T."/>
        </authorList>
    </citation>
    <scope>NUCLEOTIDE SEQUENCE [LARGE SCALE GENOMIC DNA]</scope>
    <source>
        <strain evidence="3">NBRC 14000</strain>
    </source>
</reference>
<comment type="caution">
    <text evidence="2">The sequence shown here is derived from an EMBL/GenBank/DDBJ whole genome shotgun (WGS) entry which is preliminary data.</text>
</comment>
<name>A0ABQ3RD62_STRRR</name>
<keyword evidence="3" id="KW-1185">Reference proteome</keyword>
<evidence type="ECO:0000313" key="2">
    <source>
        <dbReference type="EMBL" id="GHI53810.1"/>
    </source>
</evidence>
<protein>
    <submittedName>
        <fullName evidence="2">Uncharacterized protein</fullName>
    </submittedName>
</protein>
<evidence type="ECO:0000313" key="3">
    <source>
        <dbReference type="Proteomes" id="UP000646738"/>
    </source>
</evidence>
<proteinExistence type="predicted"/>
<sequence>MCAEAVPVRVRTQPAATATETAEAIAVRRWVRVPMWDMVGVLPCRVGVVRGAELFGTGGSKGGFTRRARAARYGGVASGEEEGTSKAANGRPAKRRAIK</sequence>
<feature type="region of interest" description="Disordered" evidence="1">
    <location>
        <begin position="74"/>
        <end position="99"/>
    </location>
</feature>
<organism evidence="2 3">
    <name type="scientific">Streptomyces rubradiris</name>
    <name type="common">Streptomyces achromogenes subsp. rubradiris</name>
    <dbReference type="NCBI Taxonomy" id="285531"/>
    <lineage>
        <taxon>Bacteria</taxon>
        <taxon>Bacillati</taxon>
        <taxon>Actinomycetota</taxon>
        <taxon>Actinomycetes</taxon>
        <taxon>Kitasatosporales</taxon>
        <taxon>Streptomycetaceae</taxon>
        <taxon>Streptomyces</taxon>
    </lineage>
</organism>
<gene>
    <name evidence="2" type="ORF">Srubr_36560</name>
</gene>